<dbReference type="InterPro" id="IPR002942">
    <property type="entry name" value="S4_RNA-bd"/>
</dbReference>
<dbReference type="Pfam" id="PF17774">
    <property type="entry name" value="YlmH_RBD"/>
    <property type="match status" value="1"/>
</dbReference>
<dbReference type="RefSeq" id="WP_092479677.1">
    <property type="nucleotide sequence ID" value="NZ_FOXW01000002.1"/>
</dbReference>
<reference evidence="3 4" key="1">
    <citation type="submission" date="2016-10" db="EMBL/GenBank/DDBJ databases">
        <authorList>
            <person name="de Groot N.N."/>
        </authorList>
    </citation>
    <scope>NUCLEOTIDE SEQUENCE [LARGE SCALE GENOMIC DNA]</scope>
    <source>
        <strain evidence="3 4">DSM 20581</strain>
    </source>
</reference>
<proteinExistence type="predicted"/>
<organism evidence="3 4">
    <name type="scientific">Desemzia incerta</name>
    <dbReference type="NCBI Taxonomy" id="82801"/>
    <lineage>
        <taxon>Bacteria</taxon>
        <taxon>Bacillati</taxon>
        <taxon>Bacillota</taxon>
        <taxon>Bacilli</taxon>
        <taxon>Lactobacillales</taxon>
        <taxon>Carnobacteriaceae</taxon>
        <taxon>Desemzia</taxon>
    </lineage>
</organism>
<dbReference type="PROSITE" id="PS50889">
    <property type="entry name" value="S4"/>
    <property type="match status" value="1"/>
</dbReference>
<dbReference type="Gene3D" id="3.30.70.330">
    <property type="match status" value="1"/>
</dbReference>
<dbReference type="EMBL" id="FOXW01000002">
    <property type="protein sequence ID" value="SFQ11312.1"/>
    <property type="molecule type" value="Genomic_DNA"/>
</dbReference>
<dbReference type="SMART" id="SM00363">
    <property type="entry name" value="S4"/>
    <property type="match status" value="1"/>
</dbReference>
<dbReference type="PANTHER" id="PTHR13633:SF3">
    <property type="entry name" value="MITOCHONDRIAL TRANSCRIPTION RESCUE FACTOR 1"/>
    <property type="match status" value="1"/>
</dbReference>
<protein>
    <submittedName>
        <fullName evidence="3">RNA-binding protein YlmH, contains S4-like domain</fullName>
    </submittedName>
</protein>
<dbReference type="STRING" id="82801.SAMN04488506_0606"/>
<keyword evidence="1" id="KW-0694">RNA-binding</keyword>
<name>A0A1I5VV00_9LACT</name>
<evidence type="ECO:0000313" key="3">
    <source>
        <dbReference type="EMBL" id="SFQ11312.1"/>
    </source>
</evidence>
<keyword evidence="4" id="KW-1185">Reference proteome</keyword>
<gene>
    <name evidence="3" type="ORF">SAMN04488506_0606</name>
</gene>
<dbReference type="PANTHER" id="PTHR13633">
    <property type="entry name" value="MITOCHONDRIAL TRANSCRIPTION RESCUE FACTOR 1"/>
    <property type="match status" value="1"/>
</dbReference>
<dbReference type="Pfam" id="PF21278">
    <property type="entry name" value="YlmH_1st"/>
    <property type="match status" value="1"/>
</dbReference>
<evidence type="ECO:0000313" key="4">
    <source>
        <dbReference type="Proteomes" id="UP000199136"/>
    </source>
</evidence>
<evidence type="ECO:0000256" key="1">
    <source>
        <dbReference type="PROSITE-ProRule" id="PRU00182"/>
    </source>
</evidence>
<dbReference type="SUPFAM" id="SSF55174">
    <property type="entry name" value="Alpha-L RNA-binding motif"/>
    <property type="match status" value="1"/>
</dbReference>
<evidence type="ECO:0000259" key="2">
    <source>
        <dbReference type="SMART" id="SM00363"/>
    </source>
</evidence>
<dbReference type="InterPro" id="IPR048443">
    <property type="entry name" value="RqcP2_N"/>
</dbReference>
<dbReference type="InterPro" id="IPR012677">
    <property type="entry name" value="Nucleotide-bd_a/b_plait_sf"/>
</dbReference>
<dbReference type="GO" id="GO:0003723">
    <property type="term" value="F:RNA binding"/>
    <property type="evidence" value="ECO:0007669"/>
    <property type="project" value="UniProtKB-KW"/>
</dbReference>
<dbReference type="InterPro" id="IPR040591">
    <property type="entry name" value="RqcP2_RBD"/>
</dbReference>
<dbReference type="OrthoDB" id="9812787at2"/>
<dbReference type="InterPro" id="IPR036986">
    <property type="entry name" value="S4_RNA-bd_sf"/>
</dbReference>
<dbReference type="Gene3D" id="3.10.290.10">
    <property type="entry name" value="RNA-binding S4 domain"/>
    <property type="match status" value="1"/>
</dbReference>
<dbReference type="AlphaFoldDB" id="A0A1I5VV00"/>
<sequence length="260" mass="30755">MIENVYQHFRKDEIPFIDMVMDWVREVEDQYTPVLTNFLDPRQYYILETIIGKSSEIKLHSFGGYESSERNRAFICPTYFEPKQEDFNIRLYEVKYPAKFATMSHGKILGTLLSTGMKREYFGDIISDGERWQFFIDDSIENYVVSQIDKIGRVAVRLEERRYTDMIVPKDSWTIVHDTVSSMRIDVLVSSIFKISRQRAKQMIESGHIKVNWTEMQRPDFVLDLQDIVSVRGFGRFQIQEIEGKSKKDKWKLELGVLFK</sequence>
<dbReference type="Pfam" id="PF01479">
    <property type="entry name" value="S4"/>
    <property type="match status" value="1"/>
</dbReference>
<feature type="domain" description="RNA-binding S4" evidence="2">
    <location>
        <begin position="183"/>
        <end position="240"/>
    </location>
</feature>
<dbReference type="Gene3D" id="3.30.1370.160">
    <property type="match status" value="1"/>
</dbReference>
<dbReference type="CDD" id="cd00165">
    <property type="entry name" value="S4"/>
    <property type="match status" value="1"/>
</dbReference>
<accession>A0A1I5VV00</accession>
<dbReference type="Proteomes" id="UP000199136">
    <property type="component" value="Unassembled WGS sequence"/>
</dbReference>